<comment type="caution">
    <text evidence="3">The sequence shown here is derived from an EMBL/GenBank/DDBJ whole genome shotgun (WGS) entry which is preliminary data.</text>
</comment>
<evidence type="ECO:0000256" key="2">
    <source>
        <dbReference type="SAM" id="Phobius"/>
    </source>
</evidence>
<name>A0A8J3ATL0_9BURK</name>
<dbReference type="PANTHER" id="PTHR33219">
    <property type="entry name" value="YLMG HOMOLOG PROTEIN 2, CHLOROPLASTIC"/>
    <property type="match status" value="1"/>
</dbReference>
<evidence type="ECO:0000313" key="4">
    <source>
        <dbReference type="Proteomes" id="UP000642180"/>
    </source>
</evidence>
<dbReference type="PANTHER" id="PTHR33219:SF14">
    <property type="entry name" value="PROTEIN COFACTOR ASSEMBLY OF COMPLEX C SUBUNIT B CCB3, CHLOROPLASTIC-RELATED"/>
    <property type="match status" value="1"/>
</dbReference>
<feature type="transmembrane region" description="Helical" evidence="2">
    <location>
        <begin position="65"/>
        <end position="85"/>
    </location>
</feature>
<accession>A0A8J3ATL0</accession>
<dbReference type="EMBL" id="BMDI01000002">
    <property type="protein sequence ID" value="GGI20220.1"/>
    <property type="molecule type" value="Genomic_DNA"/>
</dbReference>
<dbReference type="RefSeq" id="WP_188381488.1">
    <property type="nucleotide sequence ID" value="NZ_BMDI01000002.1"/>
</dbReference>
<keyword evidence="2" id="KW-0472">Membrane</keyword>
<reference evidence="4" key="1">
    <citation type="journal article" date="2019" name="Int. J. Syst. Evol. Microbiol.">
        <title>The Global Catalogue of Microorganisms (GCM) 10K type strain sequencing project: providing services to taxonomists for standard genome sequencing and annotation.</title>
        <authorList>
            <consortium name="The Broad Institute Genomics Platform"/>
            <consortium name="The Broad Institute Genome Sequencing Center for Infectious Disease"/>
            <person name="Wu L."/>
            <person name="Ma J."/>
        </authorList>
    </citation>
    <scope>NUCLEOTIDE SEQUENCE [LARGE SCALE GENOMIC DNA]</scope>
    <source>
        <strain evidence="4">CCM 2767</strain>
    </source>
</reference>
<dbReference type="Pfam" id="PF02325">
    <property type="entry name" value="CCB3_YggT"/>
    <property type="match status" value="2"/>
</dbReference>
<evidence type="ECO:0000256" key="1">
    <source>
        <dbReference type="ARBA" id="ARBA00010894"/>
    </source>
</evidence>
<organism evidence="3 4">
    <name type="scientific">Oxalicibacterium faecigallinarum</name>
    <dbReference type="NCBI Taxonomy" id="573741"/>
    <lineage>
        <taxon>Bacteria</taxon>
        <taxon>Pseudomonadati</taxon>
        <taxon>Pseudomonadota</taxon>
        <taxon>Betaproteobacteria</taxon>
        <taxon>Burkholderiales</taxon>
        <taxon>Oxalobacteraceae</taxon>
        <taxon>Oxalicibacterium</taxon>
    </lineage>
</organism>
<dbReference type="InterPro" id="IPR003425">
    <property type="entry name" value="CCB3/YggT"/>
</dbReference>
<keyword evidence="2" id="KW-0812">Transmembrane</keyword>
<feature type="transmembrane region" description="Helical" evidence="2">
    <location>
        <begin position="105"/>
        <end position="123"/>
    </location>
</feature>
<dbReference type="Proteomes" id="UP000642180">
    <property type="component" value="Unassembled WGS sequence"/>
</dbReference>
<protein>
    <submittedName>
        <fullName evidence="3">YggT family protein</fullName>
    </submittedName>
</protein>
<comment type="similarity">
    <text evidence="1">Belongs to the YggT family.</text>
</comment>
<keyword evidence="4" id="KW-1185">Reference proteome</keyword>
<feature type="transmembrane region" description="Helical" evidence="2">
    <location>
        <begin position="5"/>
        <end position="27"/>
    </location>
</feature>
<sequence length="180" mass="20074">MLDSIFTLIVDTIAIVLAGSLLLRFWMQAVRVRPPLQIAQFVYQLTDWLVRPLRRVLPGAGGYDWASLLGAFVIALLATAVEVFLRDVFSLQFLFLLALMKVIHWALYGLIGLILIEVIFSWVNPHAPLAPFVRALNEPVMRPLRRVVPLIGSIDLSPLVALILLRIAIQLVAIAITSVM</sequence>
<evidence type="ECO:0000313" key="3">
    <source>
        <dbReference type="EMBL" id="GGI20220.1"/>
    </source>
</evidence>
<keyword evidence="2" id="KW-1133">Transmembrane helix</keyword>
<proteinExistence type="inferred from homology"/>
<dbReference type="AlphaFoldDB" id="A0A8J3ATL0"/>
<gene>
    <name evidence="3" type="ORF">GCM10008066_22940</name>
</gene>
<dbReference type="GO" id="GO:0016020">
    <property type="term" value="C:membrane"/>
    <property type="evidence" value="ECO:0007669"/>
    <property type="project" value="InterPro"/>
</dbReference>